<dbReference type="EMBL" id="LN885086">
    <property type="protein sequence ID" value="CUQ65305.1"/>
    <property type="molecule type" value="Genomic_DNA"/>
</dbReference>
<dbReference type="Proteomes" id="UP000066284">
    <property type="component" value="Chromosome 1"/>
</dbReference>
<evidence type="ECO:0008006" key="3">
    <source>
        <dbReference type="Google" id="ProtNLM"/>
    </source>
</evidence>
<keyword evidence="2" id="KW-1185">Reference proteome</keyword>
<dbReference type="PROSITE" id="PS51257">
    <property type="entry name" value="PROKAR_LIPOPROTEIN"/>
    <property type="match status" value="1"/>
</dbReference>
<name>A0A0S4KPP4_9BACT</name>
<dbReference type="STRING" id="1715989.NITINOP_0329"/>
<dbReference type="KEGG" id="nio:NITINOP_0329"/>
<accession>A0A0S4KPP4</accession>
<dbReference type="OrthoDB" id="9783247at2"/>
<reference evidence="2" key="1">
    <citation type="submission" date="2015-09" db="EMBL/GenBank/DDBJ databases">
        <authorList>
            <person name="Daims H."/>
        </authorList>
    </citation>
    <scope>NUCLEOTIDE SEQUENCE [LARGE SCALE GENOMIC DNA]</scope>
</reference>
<proteinExistence type="predicted"/>
<dbReference type="AlphaFoldDB" id="A0A0S4KPP4"/>
<evidence type="ECO:0000313" key="2">
    <source>
        <dbReference type="Proteomes" id="UP000066284"/>
    </source>
</evidence>
<sequence>MERRFVCMPLVWSVALLVSFVAGCAGKGEVRQFDLQPKQSAAPPTGVEPVKIVIEPFEDRRTNKTRIGNRSHLWGGVTHFDVTGGRPAELIAQRLAHRLQTRGWGGRPWNVRLEQAGSSADADILITGEVEELSANAKSRLFSTVIETKQRLVIQAKNRADNGSTTRMIEGARTRTVFWFEDEDVRELLADTINDGLDRFIADTTIAENGLRSVR</sequence>
<organism evidence="1 2">
    <name type="scientific">Candidatus Nitrospira inopinata</name>
    <dbReference type="NCBI Taxonomy" id="1715989"/>
    <lineage>
        <taxon>Bacteria</taxon>
        <taxon>Pseudomonadati</taxon>
        <taxon>Nitrospirota</taxon>
        <taxon>Nitrospiria</taxon>
        <taxon>Nitrospirales</taxon>
        <taxon>Nitrospiraceae</taxon>
        <taxon>Nitrospira</taxon>
    </lineage>
</organism>
<protein>
    <recommendedName>
        <fullName evidence="3">Lipoprotein</fullName>
    </recommendedName>
</protein>
<dbReference type="RefSeq" id="WP_158023123.1">
    <property type="nucleotide sequence ID" value="NZ_LN885086.1"/>
</dbReference>
<gene>
    <name evidence="1" type="ORF">NITINOP_0329</name>
</gene>
<evidence type="ECO:0000313" key="1">
    <source>
        <dbReference type="EMBL" id="CUQ65305.1"/>
    </source>
</evidence>